<dbReference type="Proteomes" id="UP000479710">
    <property type="component" value="Unassembled WGS sequence"/>
</dbReference>
<reference evidence="1 2" key="1">
    <citation type="submission" date="2019-11" db="EMBL/GenBank/DDBJ databases">
        <title>Whole genome sequence of Oryza granulata.</title>
        <authorList>
            <person name="Li W."/>
        </authorList>
    </citation>
    <scope>NUCLEOTIDE SEQUENCE [LARGE SCALE GENOMIC DNA]</scope>
    <source>
        <strain evidence="2">cv. Menghai</strain>
        <tissue evidence="1">Leaf</tissue>
    </source>
</reference>
<dbReference type="AlphaFoldDB" id="A0A6G1F6U5"/>
<dbReference type="EMBL" id="SPHZ02000001">
    <property type="protein sequence ID" value="KAF0932648.1"/>
    <property type="molecule type" value="Genomic_DNA"/>
</dbReference>
<name>A0A6G1F6U5_9ORYZ</name>
<proteinExistence type="predicted"/>
<evidence type="ECO:0000313" key="2">
    <source>
        <dbReference type="Proteomes" id="UP000479710"/>
    </source>
</evidence>
<organism evidence="1 2">
    <name type="scientific">Oryza meyeriana var. granulata</name>
    <dbReference type="NCBI Taxonomy" id="110450"/>
    <lineage>
        <taxon>Eukaryota</taxon>
        <taxon>Viridiplantae</taxon>
        <taxon>Streptophyta</taxon>
        <taxon>Embryophyta</taxon>
        <taxon>Tracheophyta</taxon>
        <taxon>Spermatophyta</taxon>
        <taxon>Magnoliopsida</taxon>
        <taxon>Liliopsida</taxon>
        <taxon>Poales</taxon>
        <taxon>Poaceae</taxon>
        <taxon>BOP clade</taxon>
        <taxon>Oryzoideae</taxon>
        <taxon>Oryzeae</taxon>
        <taxon>Oryzinae</taxon>
        <taxon>Oryza</taxon>
        <taxon>Oryza meyeriana</taxon>
    </lineage>
</organism>
<sequence>MAFAPEWSNVDEHFLVAMEGQVEGKRKVYMFGSGGSMKGEVDYRAKPPAEKSIMNIFAHSLVDGTTEKVLPASIVTEACNWVLPGKTINWFKTV</sequence>
<protein>
    <submittedName>
        <fullName evidence="1">Uncharacterized protein</fullName>
    </submittedName>
</protein>
<dbReference type="OrthoDB" id="582752at2759"/>
<evidence type="ECO:0000313" key="1">
    <source>
        <dbReference type="EMBL" id="KAF0932648.1"/>
    </source>
</evidence>
<keyword evidence="2" id="KW-1185">Reference proteome</keyword>
<accession>A0A6G1F6U5</accession>
<comment type="caution">
    <text evidence="1">The sequence shown here is derived from an EMBL/GenBank/DDBJ whole genome shotgun (WGS) entry which is preliminary data.</text>
</comment>
<gene>
    <name evidence="1" type="ORF">E2562_011952</name>
</gene>